<accession>A0ABP0KVU9</accession>
<dbReference type="EMBL" id="CAXAMM010012947">
    <property type="protein sequence ID" value="CAK9030099.1"/>
    <property type="molecule type" value="Genomic_DNA"/>
</dbReference>
<name>A0ABP0KVU9_9DINO</name>
<feature type="transmembrane region" description="Helical" evidence="1">
    <location>
        <begin position="6"/>
        <end position="24"/>
    </location>
</feature>
<feature type="domain" description="Peptidase S33 tripeptidyl aminopeptidase-like C-terminal" evidence="2">
    <location>
        <begin position="32"/>
        <end position="85"/>
    </location>
</feature>
<keyword evidence="4" id="KW-1185">Reference proteome</keyword>
<evidence type="ECO:0000313" key="3">
    <source>
        <dbReference type="EMBL" id="CAK9030099.1"/>
    </source>
</evidence>
<organism evidence="3 4">
    <name type="scientific">Durusdinium trenchii</name>
    <dbReference type="NCBI Taxonomy" id="1381693"/>
    <lineage>
        <taxon>Eukaryota</taxon>
        <taxon>Sar</taxon>
        <taxon>Alveolata</taxon>
        <taxon>Dinophyceae</taxon>
        <taxon>Suessiales</taxon>
        <taxon>Symbiodiniaceae</taxon>
        <taxon>Durusdinium</taxon>
    </lineage>
</organism>
<dbReference type="Pfam" id="PF08386">
    <property type="entry name" value="Abhydrolase_4"/>
    <property type="match status" value="1"/>
</dbReference>
<proteinExistence type="predicted"/>
<dbReference type="InterPro" id="IPR013595">
    <property type="entry name" value="Pept_S33_TAP-like_C"/>
</dbReference>
<dbReference type="SUPFAM" id="SSF53474">
    <property type="entry name" value="alpha/beta-Hydrolases"/>
    <property type="match status" value="1"/>
</dbReference>
<dbReference type="Proteomes" id="UP001642464">
    <property type="component" value="Unassembled WGS sequence"/>
</dbReference>
<keyword evidence="1" id="KW-0812">Transmembrane</keyword>
<evidence type="ECO:0000313" key="4">
    <source>
        <dbReference type="Proteomes" id="UP001642464"/>
    </source>
</evidence>
<keyword evidence="3" id="KW-0378">Hydrolase</keyword>
<dbReference type="GO" id="GO:0016787">
    <property type="term" value="F:hydrolase activity"/>
    <property type="evidence" value="ECO:0007669"/>
    <property type="project" value="UniProtKB-KW"/>
</dbReference>
<comment type="caution">
    <text evidence="3">The sequence shown here is derived from an EMBL/GenBank/DDBJ whole genome shotgun (WGS) entry which is preliminary data.</text>
</comment>
<protein>
    <submittedName>
        <fullName evidence="3">Alpha/beta hydrolase</fullName>
    </submittedName>
</protein>
<gene>
    <name evidence="3" type="ORF">SCF082_LOCUS19077</name>
</gene>
<sequence length="102" mass="11253">MVYDVGTWAGLGYAAIAAIQLMVANMELEHEMPKLSGLPVLILQGAEDRQTPLRAGEILHKQLAQSELNVFRSGHNLMPESSDAIRCCAEWLADFPMRSSKL</sequence>
<reference evidence="3 4" key="1">
    <citation type="submission" date="2024-02" db="EMBL/GenBank/DDBJ databases">
        <authorList>
            <person name="Chen Y."/>
            <person name="Shah S."/>
            <person name="Dougan E. K."/>
            <person name="Thang M."/>
            <person name="Chan C."/>
        </authorList>
    </citation>
    <scope>NUCLEOTIDE SEQUENCE [LARGE SCALE GENOMIC DNA]</scope>
</reference>
<dbReference type="Gene3D" id="3.40.50.1820">
    <property type="entry name" value="alpha/beta hydrolase"/>
    <property type="match status" value="1"/>
</dbReference>
<keyword evidence="1" id="KW-1133">Transmembrane helix</keyword>
<keyword evidence="1" id="KW-0472">Membrane</keyword>
<evidence type="ECO:0000259" key="2">
    <source>
        <dbReference type="Pfam" id="PF08386"/>
    </source>
</evidence>
<dbReference type="InterPro" id="IPR029058">
    <property type="entry name" value="AB_hydrolase_fold"/>
</dbReference>
<evidence type="ECO:0000256" key="1">
    <source>
        <dbReference type="SAM" id="Phobius"/>
    </source>
</evidence>